<evidence type="ECO:0000313" key="1">
    <source>
        <dbReference type="EMBL" id="TDE07424.1"/>
    </source>
</evidence>
<name>A0A4R5D7W0_9BACT</name>
<feature type="non-terminal residue" evidence="1">
    <location>
        <position position="382"/>
    </location>
</feature>
<sequence>MLLLFAGHKASATHIRAGEITARRISLSSPTYEIRLTAYFDIVNGPGAADAQNDVTFLIGNVRNTGTPATLVAPRMQPIPNIGNGTTMNIYIAQYTFPGAGDFRISFEEDNRNNNVLNIGPPPTQNLNFYVSTILTINANIGLNQTPVLLNAPIDLAAVGQRYIHNPGAFDADGDSLAYRLFIPQRGGVNGAGVNLEYKDPNMVTPPGTTEAGASPATFSMNPLTGDLIWNAPVTRGYYNVAFIVQEWRDGVLIGQIVRDMQIIVEDARNDRPLLDPLADICVEAGTRISQLIRATDKNGDRLTLTSNGGVYESTLVAPAVATFTPQTNAIGTVTGQFVWQTGCNHIRLEPYDVLFKVEDAAGPSVPNPSLFRKLVDITTMN</sequence>
<reference evidence="1 2" key="1">
    <citation type="submission" date="2019-03" db="EMBL/GenBank/DDBJ databases">
        <title>Dyadobacter AR-3-6 sp. nov., isolated from arctic soil.</title>
        <authorList>
            <person name="Chaudhary D.K."/>
        </authorList>
    </citation>
    <scope>NUCLEOTIDE SEQUENCE [LARGE SCALE GENOMIC DNA]</scope>
    <source>
        <strain evidence="1 2">AR-3-6</strain>
    </source>
</reference>
<evidence type="ECO:0000313" key="2">
    <source>
        <dbReference type="Proteomes" id="UP000294850"/>
    </source>
</evidence>
<gene>
    <name evidence="1" type="ORF">E0F88_33500</name>
</gene>
<proteinExistence type="predicted"/>
<dbReference type="Proteomes" id="UP000294850">
    <property type="component" value="Unassembled WGS sequence"/>
</dbReference>
<dbReference type="EMBL" id="SMFL01000040">
    <property type="protein sequence ID" value="TDE07424.1"/>
    <property type="molecule type" value="Genomic_DNA"/>
</dbReference>
<protein>
    <submittedName>
        <fullName evidence="1">Gliding motility-associated C-terminal domain-containing protein</fullName>
    </submittedName>
</protein>
<organism evidence="1 2">
    <name type="scientific">Dyadobacter psychrotolerans</name>
    <dbReference type="NCBI Taxonomy" id="2541721"/>
    <lineage>
        <taxon>Bacteria</taxon>
        <taxon>Pseudomonadati</taxon>
        <taxon>Bacteroidota</taxon>
        <taxon>Cytophagia</taxon>
        <taxon>Cytophagales</taxon>
        <taxon>Spirosomataceae</taxon>
        <taxon>Dyadobacter</taxon>
    </lineage>
</organism>
<keyword evidence="2" id="KW-1185">Reference proteome</keyword>
<accession>A0A4R5D7W0</accession>
<dbReference type="AlphaFoldDB" id="A0A4R5D7W0"/>
<comment type="caution">
    <text evidence="1">The sequence shown here is derived from an EMBL/GenBank/DDBJ whole genome shotgun (WGS) entry which is preliminary data.</text>
</comment>